<keyword evidence="4" id="KW-0560">Oxidoreductase</keyword>
<evidence type="ECO:0000256" key="5">
    <source>
        <dbReference type="ARBA" id="ARBA00023033"/>
    </source>
</evidence>
<dbReference type="SUPFAM" id="SSF54373">
    <property type="entry name" value="FAD-linked reductases, C-terminal domain"/>
    <property type="match status" value="1"/>
</dbReference>
<dbReference type="SUPFAM" id="SSF51905">
    <property type="entry name" value="FAD/NAD(P)-binding domain"/>
    <property type="match status" value="1"/>
</dbReference>
<gene>
    <name evidence="7" type="ORF">IHQ68_02685</name>
</gene>
<dbReference type="InterPro" id="IPR002938">
    <property type="entry name" value="FAD-bd"/>
</dbReference>
<protein>
    <submittedName>
        <fullName evidence="7">FAD-dependent monooxygenase</fullName>
    </submittedName>
</protein>
<dbReference type="PRINTS" id="PR00420">
    <property type="entry name" value="RNGMNOXGNASE"/>
</dbReference>
<evidence type="ECO:0000256" key="4">
    <source>
        <dbReference type="ARBA" id="ARBA00023002"/>
    </source>
</evidence>
<dbReference type="PANTHER" id="PTHR13789">
    <property type="entry name" value="MONOOXYGENASE"/>
    <property type="match status" value="1"/>
</dbReference>
<dbReference type="Gene3D" id="3.50.50.60">
    <property type="entry name" value="FAD/NAD(P)-binding domain"/>
    <property type="match status" value="1"/>
</dbReference>
<keyword evidence="2" id="KW-0285">Flavoprotein</keyword>
<keyword evidence="8" id="KW-1185">Reference proteome</keyword>
<evidence type="ECO:0000256" key="1">
    <source>
        <dbReference type="ARBA" id="ARBA00001974"/>
    </source>
</evidence>
<dbReference type="InterPro" id="IPR036188">
    <property type="entry name" value="FAD/NAD-bd_sf"/>
</dbReference>
<keyword evidence="5 7" id="KW-0503">Monooxygenase</keyword>
<evidence type="ECO:0000313" key="7">
    <source>
        <dbReference type="EMBL" id="MDR4305529.1"/>
    </source>
</evidence>
<evidence type="ECO:0000313" key="8">
    <source>
        <dbReference type="Proteomes" id="UP001181622"/>
    </source>
</evidence>
<proteinExistence type="predicted"/>
<name>A0ABU1DBP2_9HYPH</name>
<sequence length="379" mass="39539">MTALIAGGGVAGLTLALALGRRGLVSTLFERAARLDEVGAGVQLSPNAGRALAALGLDEALDAVATRPQAVVIRDAVTGRLLKRLTLGAQAERRWGAPYRVVHRADLQAILFKALRAVGSCEIRLASELRGVRATENGVEIDVADASGEAAFAGDWLAGCDGLRSVARGAIGLPTDVGASQLKAWRATVTADTAPAAFDPKSVGVWLGPGAHLVVYPVRRGREANIVLIGGGKAEAPLALTGRWAPAAQAFARLEAAWTPWPLHDRAPDSRMQRDRIALVGDAAHAALPSLAQGAGFAIEDATVLARLVAERGPTAALPAYEAARLRRCARMQAGARRQIRIDHLSGPAAVARNAALALAPEAALIRGLDWIYGWRDAA</sequence>
<dbReference type="GO" id="GO:0004497">
    <property type="term" value="F:monooxygenase activity"/>
    <property type="evidence" value="ECO:0007669"/>
    <property type="project" value="UniProtKB-KW"/>
</dbReference>
<evidence type="ECO:0000256" key="2">
    <source>
        <dbReference type="ARBA" id="ARBA00022630"/>
    </source>
</evidence>
<dbReference type="PANTHER" id="PTHR13789:SF318">
    <property type="entry name" value="GERANYLGERANYL DIPHOSPHATE REDUCTASE"/>
    <property type="match status" value="1"/>
</dbReference>
<evidence type="ECO:0000259" key="6">
    <source>
        <dbReference type="Pfam" id="PF01494"/>
    </source>
</evidence>
<dbReference type="EMBL" id="JADBEO010000004">
    <property type="protein sequence ID" value="MDR4305529.1"/>
    <property type="molecule type" value="Genomic_DNA"/>
</dbReference>
<dbReference type="InterPro" id="IPR050493">
    <property type="entry name" value="FAD-dep_Monooxygenase_BioMet"/>
</dbReference>
<accession>A0ABU1DBP2</accession>
<dbReference type="Proteomes" id="UP001181622">
    <property type="component" value="Unassembled WGS sequence"/>
</dbReference>
<keyword evidence="3" id="KW-0274">FAD</keyword>
<evidence type="ECO:0000256" key="3">
    <source>
        <dbReference type="ARBA" id="ARBA00022827"/>
    </source>
</evidence>
<comment type="caution">
    <text evidence="7">The sequence shown here is derived from an EMBL/GenBank/DDBJ whole genome shotgun (WGS) entry which is preliminary data.</text>
</comment>
<comment type="cofactor">
    <cofactor evidence="1">
        <name>FAD</name>
        <dbReference type="ChEBI" id="CHEBI:57692"/>
    </cofactor>
</comment>
<feature type="domain" description="FAD-binding" evidence="6">
    <location>
        <begin position="2"/>
        <end position="332"/>
    </location>
</feature>
<organism evidence="7 8">
    <name type="scientific">Chelatococcus sambhunathii</name>
    <dbReference type="NCBI Taxonomy" id="363953"/>
    <lineage>
        <taxon>Bacteria</taxon>
        <taxon>Pseudomonadati</taxon>
        <taxon>Pseudomonadota</taxon>
        <taxon>Alphaproteobacteria</taxon>
        <taxon>Hyphomicrobiales</taxon>
        <taxon>Chelatococcaceae</taxon>
        <taxon>Chelatococcus</taxon>
    </lineage>
</organism>
<reference evidence="7" key="1">
    <citation type="submission" date="2020-10" db="EMBL/GenBank/DDBJ databases">
        <authorList>
            <person name="Abbas A."/>
            <person name="Razzaq R."/>
            <person name="Waqas M."/>
            <person name="Abbas N."/>
            <person name="Nielsen T.K."/>
            <person name="Hansen L.H."/>
            <person name="Hussain S."/>
            <person name="Shahid M."/>
        </authorList>
    </citation>
    <scope>NUCLEOTIDE SEQUENCE</scope>
    <source>
        <strain evidence="7">S14</strain>
    </source>
</reference>
<dbReference type="RefSeq" id="WP_309388609.1">
    <property type="nucleotide sequence ID" value="NZ_JADBEO010000004.1"/>
</dbReference>
<dbReference type="Pfam" id="PF01494">
    <property type="entry name" value="FAD_binding_3"/>
    <property type="match status" value="1"/>
</dbReference>